<evidence type="ECO:0000313" key="4">
    <source>
        <dbReference type="Proteomes" id="UP000314011"/>
    </source>
</evidence>
<name>A0A5C5G926_9RHOB</name>
<dbReference type="GO" id="GO:0006352">
    <property type="term" value="P:DNA-templated transcription initiation"/>
    <property type="evidence" value="ECO:0007669"/>
    <property type="project" value="InterPro"/>
</dbReference>
<gene>
    <name evidence="3" type="ORF">FHY64_14440</name>
</gene>
<dbReference type="GO" id="GO:0003700">
    <property type="term" value="F:DNA-binding transcription factor activity"/>
    <property type="evidence" value="ECO:0007669"/>
    <property type="project" value="InterPro"/>
</dbReference>
<sequence>MHDDHPVDPAAPARTATEAGSVSALTAAARTRLLGVARRWSRDPDEAEDLLQDALVTAIGAGRLSAGDLPWIAGVIRNRARMAARSAARRHSREAASLPVGPADEVESDALPPLPPALARVARLAVAGASREEVRWLLGISDTALRQRLAALRRELGARPWPRGCDGAGGRLRPALKTALGHRPEARFASHDPDGHVFVIAASRQLSPRQQDSTDG</sequence>
<feature type="region of interest" description="Disordered" evidence="1">
    <location>
        <begin position="1"/>
        <end position="22"/>
    </location>
</feature>
<dbReference type="EMBL" id="VFFF01000002">
    <property type="protein sequence ID" value="TNY31226.1"/>
    <property type="molecule type" value="Genomic_DNA"/>
</dbReference>
<organism evidence="3 4">
    <name type="scientific">Pelagovum pacificum</name>
    <dbReference type="NCBI Taxonomy" id="2588711"/>
    <lineage>
        <taxon>Bacteria</taxon>
        <taxon>Pseudomonadati</taxon>
        <taxon>Pseudomonadota</taxon>
        <taxon>Alphaproteobacteria</taxon>
        <taxon>Rhodobacterales</taxon>
        <taxon>Paracoccaceae</taxon>
        <taxon>Pelagovum</taxon>
    </lineage>
</organism>
<comment type="caution">
    <text evidence="3">The sequence shown here is derived from an EMBL/GenBank/DDBJ whole genome shotgun (WGS) entry which is preliminary data.</text>
</comment>
<dbReference type="Gene3D" id="1.10.1740.10">
    <property type="match status" value="1"/>
</dbReference>
<dbReference type="Pfam" id="PF04542">
    <property type="entry name" value="Sigma70_r2"/>
    <property type="match status" value="1"/>
</dbReference>
<feature type="domain" description="RNA polymerase sigma-70 region 2" evidence="2">
    <location>
        <begin position="30"/>
        <end position="90"/>
    </location>
</feature>
<dbReference type="OrthoDB" id="1524900at2"/>
<dbReference type="Proteomes" id="UP000314011">
    <property type="component" value="Unassembled WGS sequence"/>
</dbReference>
<keyword evidence="4" id="KW-1185">Reference proteome</keyword>
<dbReference type="AlphaFoldDB" id="A0A5C5G926"/>
<proteinExistence type="predicted"/>
<accession>A0A5C5G926</accession>
<evidence type="ECO:0000313" key="3">
    <source>
        <dbReference type="EMBL" id="TNY31226.1"/>
    </source>
</evidence>
<dbReference type="SUPFAM" id="SSF88946">
    <property type="entry name" value="Sigma2 domain of RNA polymerase sigma factors"/>
    <property type="match status" value="1"/>
</dbReference>
<evidence type="ECO:0000256" key="1">
    <source>
        <dbReference type="SAM" id="MobiDB-lite"/>
    </source>
</evidence>
<reference evidence="3 4" key="1">
    <citation type="submission" date="2019-06" db="EMBL/GenBank/DDBJ databases">
        <title>Genome of new Rhodobacteraceae sp. SM1903.</title>
        <authorList>
            <person name="Ren X."/>
        </authorList>
    </citation>
    <scope>NUCLEOTIDE SEQUENCE [LARGE SCALE GENOMIC DNA]</scope>
    <source>
        <strain evidence="3 4">SM1903</strain>
    </source>
</reference>
<protein>
    <recommendedName>
        <fullName evidence="2">RNA polymerase sigma-70 region 2 domain-containing protein</fullName>
    </recommendedName>
</protein>
<dbReference type="InterPro" id="IPR007627">
    <property type="entry name" value="RNA_pol_sigma70_r2"/>
</dbReference>
<dbReference type="InterPro" id="IPR013325">
    <property type="entry name" value="RNA_pol_sigma_r2"/>
</dbReference>
<evidence type="ECO:0000259" key="2">
    <source>
        <dbReference type="Pfam" id="PF04542"/>
    </source>
</evidence>